<accession>A0A537LEV3</accession>
<dbReference type="AlphaFoldDB" id="A0A537LEV3"/>
<protein>
    <submittedName>
        <fullName evidence="2">Extracellular solute-binding protein</fullName>
    </submittedName>
</protein>
<evidence type="ECO:0000313" key="2">
    <source>
        <dbReference type="EMBL" id="TMJ06530.1"/>
    </source>
</evidence>
<dbReference type="SUPFAM" id="SSF53850">
    <property type="entry name" value="Periplasmic binding protein-like II"/>
    <property type="match status" value="1"/>
</dbReference>
<dbReference type="PIRSF" id="PIRSF002825">
    <property type="entry name" value="CfbpA"/>
    <property type="match status" value="1"/>
</dbReference>
<comment type="caution">
    <text evidence="2">The sequence shown here is derived from an EMBL/GenBank/DDBJ whole genome shotgun (WGS) entry which is preliminary data.</text>
</comment>
<evidence type="ECO:0000313" key="3">
    <source>
        <dbReference type="Proteomes" id="UP000318661"/>
    </source>
</evidence>
<evidence type="ECO:0000256" key="1">
    <source>
        <dbReference type="ARBA" id="ARBA00022729"/>
    </source>
</evidence>
<gene>
    <name evidence="2" type="ORF">E6G99_08890</name>
</gene>
<dbReference type="EMBL" id="VBAJ01000227">
    <property type="protein sequence ID" value="TMJ06530.1"/>
    <property type="molecule type" value="Genomic_DNA"/>
</dbReference>
<dbReference type="Proteomes" id="UP000318661">
    <property type="component" value="Unassembled WGS sequence"/>
</dbReference>
<organism evidence="2 3">
    <name type="scientific">Candidatus Segetimicrobium genomatis</name>
    <dbReference type="NCBI Taxonomy" id="2569760"/>
    <lineage>
        <taxon>Bacteria</taxon>
        <taxon>Bacillati</taxon>
        <taxon>Candidatus Sysuimicrobiota</taxon>
        <taxon>Candidatus Sysuimicrobiia</taxon>
        <taxon>Candidatus Sysuimicrobiales</taxon>
        <taxon>Candidatus Segetimicrobiaceae</taxon>
        <taxon>Candidatus Segetimicrobium</taxon>
    </lineage>
</organism>
<dbReference type="Pfam" id="PF13343">
    <property type="entry name" value="SBP_bac_6"/>
    <property type="match status" value="1"/>
</dbReference>
<reference evidence="2 3" key="1">
    <citation type="journal article" date="2019" name="Nat. Microbiol.">
        <title>Mediterranean grassland soil C-N compound turnover is dependent on rainfall and depth, and is mediated by genomically divergent microorganisms.</title>
        <authorList>
            <person name="Diamond S."/>
            <person name="Andeer P.F."/>
            <person name="Li Z."/>
            <person name="Crits-Christoph A."/>
            <person name="Burstein D."/>
            <person name="Anantharaman K."/>
            <person name="Lane K.R."/>
            <person name="Thomas B.C."/>
            <person name="Pan C."/>
            <person name="Northen T.R."/>
            <person name="Banfield J.F."/>
        </authorList>
    </citation>
    <scope>NUCLEOTIDE SEQUENCE [LARGE SCALE GENOMIC DNA]</scope>
    <source>
        <strain evidence="2">NP_2</strain>
    </source>
</reference>
<proteinExistence type="predicted"/>
<dbReference type="InterPro" id="IPR026045">
    <property type="entry name" value="Ferric-bd"/>
</dbReference>
<name>A0A537LEV3_9BACT</name>
<sequence>MRWISAVIACTVLVTLVVGGGAGAQGGKVVVYSALDTPVTNAVLQAFEQTSGLRTEALTLAAAGTLATRIRVEKARPQADIFLGGSIDFHAPLANDGLLDAYLSPRLAEAKLAREFYNAGGYWYGWYIGALAIMYNRDRFEREMAPRGIKPPATWDDLLNPAFKGQVVLPNPVTTGGGFIFVAAQIFRFGNEDRAFEWLKQLAANATLIPASPAAITLVSRGEALLGVNWGHDIRAMAVNQGFPVELVFPPDTATEIGGVSIIKGGPNPEGARRFVDFMLGRLPQDINAKFGLRYPTRTDAPAPLGMPALTTLKFVNYNRQWAIDNMQRLRERWQKEVGK</sequence>
<dbReference type="PANTHER" id="PTHR30006">
    <property type="entry name" value="THIAMINE-BINDING PERIPLASMIC PROTEIN-RELATED"/>
    <property type="match status" value="1"/>
</dbReference>
<dbReference type="Gene3D" id="3.40.190.10">
    <property type="entry name" value="Periplasmic binding protein-like II"/>
    <property type="match status" value="2"/>
</dbReference>
<keyword evidence="1" id="KW-0732">Signal</keyword>